<dbReference type="Proteomes" id="UP000054893">
    <property type="component" value="Unassembled WGS sequence"/>
</dbReference>
<accession>A0A158G1F8</accession>
<dbReference type="EMBL" id="FCOC02000004">
    <property type="protein sequence ID" value="SAL25934.1"/>
    <property type="molecule type" value="Genomic_DNA"/>
</dbReference>
<name>A0A158G1F8_CABSO</name>
<reference evidence="1 2" key="1">
    <citation type="submission" date="2016-01" db="EMBL/GenBank/DDBJ databases">
        <authorList>
            <person name="Oliw E.H."/>
        </authorList>
    </citation>
    <scope>NUCLEOTIDE SEQUENCE [LARGE SCALE GENOMIC DNA]</scope>
    <source>
        <strain evidence="1">LMG 22029</strain>
    </source>
</reference>
<organism evidence="1 2">
    <name type="scientific">Caballeronia sordidicola</name>
    <name type="common">Burkholderia sordidicola</name>
    <dbReference type="NCBI Taxonomy" id="196367"/>
    <lineage>
        <taxon>Bacteria</taxon>
        <taxon>Pseudomonadati</taxon>
        <taxon>Pseudomonadota</taxon>
        <taxon>Betaproteobacteria</taxon>
        <taxon>Burkholderiales</taxon>
        <taxon>Burkholderiaceae</taxon>
        <taxon>Caballeronia</taxon>
    </lineage>
</organism>
<protein>
    <submittedName>
        <fullName evidence="1">Uncharacterized protein</fullName>
    </submittedName>
</protein>
<evidence type="ECO:0000313" key="2">
    <source>
        <dbReference type="Proteomes" id="UP000054893"/>
    </source>
</evidence>
<gene>
    <name evidence="1" type="ORF">AWB64_02114</name>
</gene>
<evidence type="ECO:0000313" key="1">
    <source>
        <dbReference type="EMBL" id="SAL25934.1"/>
    </source>
</evidence>
<sequence>MTNDEREAFVAITASQLAIFKFATRLFLASNISDVAKIQELTELSTAAIEKLEKLVDATSKAVSQEHTHG</sequence>
<dbReference type="RefSeq" id="WP_060818615.1">
    <property type="nucleotide sequence ID" value="NZ_FCOC02000004.1"/>
</dbReference>
<dbReference type="AlphaFoldDB" id="A0A158G1F8"/>
<proteinExistence type="predicted"/>